<dbReference type="Gene3D" id="3.40.470.10">
    <property type="entry name" value="Uracil-DNA glycosylase-like domain"/>
    <property type="match status" value="1"/>
</dbReference>
<dbReference type="Pfam" id="PF03167">
    <property type="entry name" value="UDG"/>
    <property type="match status" value="1"/>
</dbReference>
<dbReference type="CDD" id="cd10033">
    <property type="entry name" value="UDG_like"/>
    <property type="match status" value="1"/>
</dbReference>
<dbReference type="OrthoDB" id="9789139at2"/>
<protein>
    <submittedName>
        <fullName evidence="2">Uracil-DNA glycosylase family protein</fullName>
    </submittedName>
</protein>
<proteinExistence type="predicted"/>
<dbReference type="RefSeq" id="WP_137193793.1">
    <property type="nucleotide sequence ID" value="NZ_CP039964.1"/>
</dbReference>
<dbReference type="EMBL" id="CP039964">
    <property type="protein sequence ID" value="QCO56006.1"/>
    <property type="molecule type" value="Genomic_DNA"/>
</dbReference>
<dbReference type="KEGG" id="pseb:EOK75_09780"/>
<evidence type="ECO:0000313" key="3">
    <source>
        <dbReference type="Proteomes" id="UP000298631"/>
    </source>
</evidence>
<reference evidence="2 3" key="1">
    <citation type="submission" date="2019-05" db="EMBL/GenBank/DDBJ databases">
        <title>Pseudorhodobacter turbinis sp. nov., isolated from the gut of the Korean turban shell.</title>
        <authorList>
            <person name="Jeong Y.-S."/>
            <person name="Kang W.-R."/>
            <person name="Bae J.-W."/>
        </authorList>
    </citation>
    <scope>NUCLEOTIDE SEQUENCE [LARGE SCALE GENOMIC DNA]</scope>
    <source>
        <strain evidence="2 3">S12M18</strain>
    </source>
</reference>
<dbReference type="Proteomes" id="UP000298631">
    <property type="component" value="Chromosome"/>
</dbReference>
<organism evidence="2 3">
    <name type="scientific">Pseudorhodobacter turbinis</name>
    <dbReference type="NCBI Taxonomy" id="2500533"/>
    <lineage>
        <taxon>Bacteria</taxon>
        <taxon>Pseudomonadati</taxon>
        <taxon>Pseudomonadota</taxon>
        <taxon>Alphaproteobacteria</taxon>
        <taxon>Rhodobacterales</taxon>
        <taxon>Paracoccaceae</taxon>
        <taxon>Pseudorhodobacter</taxon>
    </lineage>
</organism>
<dbReference type="InterPro" id="IPR036895">
    <property type="entry name" value="Uracil-DNA_glycosylase-like_sf"/>
</dbReference>
<dbReference type="SMART" id="SM00986">
    <property type="entry name" value="UDG"/>
    <property type="match status" value="1"/>
</dbReference>
<evidence type="ECO:0000313" key="2">
    <source>
        <dbReference type="EMBL" id="QCO56006.1"/>
    </source>
</evidence>
<sequence length="199" mass="21643">MEQLLTKVRACTLCKGLPLGPRPLVQASATSRLLIAGQAPGRATHIKGIPFDDASGRRLRAWLGLAPDVFYDPAKVAILPMGFCFPGSGAGGDLPPRAECAPQWRRPLLDAMPDVALTLVIGRYALAWHLPAARKRSLADLAQAVDLPQGVVVLPHPSPRNNRWLAQNPWFEARVLPKLRETIASLWVDLPQSDGRTIC</sequence>
<dbReference type="AlphaFoldDB" id="A0A4P8EGH4"/>
<feature type="domain" description="Uracil-DNA glycosylase-like" evidence="1">
    <location>
        <begin position="24"/>
        <end position="180"/>
    </location>
</feature>
<dbReference type="InterPro" id="IPR005122">
    <property type="entry name" value="Uracil-DNA_glycosylase-like"/>
</dbReference>
<gene>
    <name evidence="2" type="ORF">EOK75_09780</name>
</gene>
<keyword evidence="3" id="KW-1185">Reference proteome</keyword>
<dbReference type="PANTHER" id="PTHR42160:SF1">
    <property type="entry name" value="URACIL-DNA GLYCOSYLASE SUPERFAMILY PROTEIN"/>
    <property type="match status" value="1"/>
</dbReference>
<accession>A0A4P8EGH4</accession>
<dbReference type="SMART" id="SM00987">
    <property type="entry name" value="UreE_C"/>
    <property type="match status" value="1"/>
</dbReference>
<name>A0A4P8EGH4_9RHOB</name>
<dbReference type="PANTHER" id="PTHR42160">
    <property type="entry name" value="URACIL-DNA GLYCOSYLASE SUPERFAMILY PROTEIN"/>
    <property type="match status" value="1"/>
</dbReference>
<dbReference type="SUPFAM" id="SSF52141">
    <property type="entry name" value="Uracil-DNA glycosylase-like"/>
    <property type="match status" value="1"/>
</dbReference>
<evidence type="ECO:0000259" key="1">
    <source>
        <dbReference type="SMART" id="SM00986"/>
    </source>
</evidence>
<dbReference type="InterPro" id="IPR047124">
    <property type="entry name" value="HI_0220.2"/>
</dbReference>